<dbReference type="InterPro" id="IPR008571">
    <property type="entry name" value="HerA-like"/>
</dbReference>
<name>A0A0P6XVA5_9CHLR</name>
<proteinExistence type="predicted"/>
<dbReference type="PANTHER" id="PTHR42957">
    <property type="entry name" value="HELICASE MJ1565-RELATED"/>
    <property type="match status" value="1"/>
</dbReference>
<dbReference type="AlphaFoldDB" id="A0A0P6XVA5"/>
<dbReference type="Gene3D" id="3.40.50.300">
    <property type="entry name" value="P-loop containing nucleotide triphosphate hydrolases"/>
    <property type="match status" value="1"/>
</dbReference>
<dbReference type="OrthoDB" id="135833at2"/>
<evidence type="ECO:0008006" key="4">
    <source>
        <dbReference type="Google" id="ProtNLM"/>
    </source>
</evidence>
<dbReference type="PANTHER" id="PTHR42957:SF1">
    <property type="entry name" value="HELICASE MJ1565-RELATED"/>
    <property type="match status" value="1"/>
</dbReference>
<dbReference type="InterPro" id="IPR027417">
    <property type="entry name" value="P-loop_NTPase"/>
</dbReference>
<evidence type="ECO:0000313" key="3">
    <source>
        <dbReference type="Proteomes" id="UP000050544"/>
    </source>
</evidence>
<feature type="compositionally biased region" description="Low complexity" evidence="1">
    <location>
        <begin position="324"/>
        <end position="342"/>
    </location>
</feature>
<feature type="compositionally biased region" description="Polar residues" evidence="1">
    <location>
        <begin position="409"/>
        <end position="427"/>
    </location>
</feature>
<sequence length="1094" mass="117836">MRILDNGLTTVNGHFHAAWCEVEDQGRRYYRAAVLRELAVLTDDPQSRVRGSEDGILGKMWGAVSGLYNAGVNLVYAACGIYRPEHIGVVQLYGAAATAETKAQAIARAERDFAAVAATLAGFAQSKLEPPALDVVRWYVEFLSAARKPLLLLGHPDPRVKRRAHGRDGALPEEADDLSAEQNEILFRGLAKLRENFVFQVVSDHVPRGELVRYLEDMARLASNFASRRRGSKSVGLSVSLPVFNALAHGYSGGGGQAVTRAHGTADGVTQGWGESETHSRAHSVTNGTSVSDGVTEVQSAAQTLSRAHTESAAQTISYAVSDGTSTTRSSGGSTTESFGHGVNQSLTQGGSAGLDFSAGIGIINAGAKFGANRAMTTGESTNWGVANTSSWGVANSVSHVETHGEATTHGQADTTGEATTSGTSVAHSRVVTSMHAETESTGYARSQSQSWGRGHTESEVQGSGRSVMGGETLGAGLTLGVAPGISVNRTYQVEDDLADRLTEVMRGFEGLLNAASHGGGFITSAYLITESEPGAQAAAALVSEAFYGEATPTPVMTVVPAEDEQEAVMEAARALVPYAQPAGDPADPFDGWLFWKGATLLPADKVAGYVAPAVMREGTLKVIAPIPEGMGFYPQMPGEAVLGHQYSPETGDLTTAPVRLDKPRLMHTLFAGDTGWGKSVGTMRMVYEMAVKWGMRVVVLDFGFAWRMLLNAPGLEGRVDIRQLRPDGVRPLRWNPLQIGRYINPETQLKAFVDIFGAVAQLGQKQQQHRLLDALRQVYVKAGVMVDDPEVRASPQWGRVTALEAHALGLAADTPLGNLSADERQRLAVHRSRAVGLDDLYREIERQYEALPPRDQVGRSVLEGILWRLKSLVRGAPAAQFAAGPDAEVVEDLGRPNGVVVLEGGKFLDNFAKAWLLGWAGWLIYSDMVARRERQINRGEADLFMVFEEANIIFTGLDGGDPEARLGPSVSEQYANMFRDSRKYGAYFGVVTQSPSLIPAGIISSCNNLMVGFLKTPKDKDLVISALARSEKGFVDEPWRRFLDDQPIGMVIGRFPYVHKRELQLPFLFRPLMLDVPEPSDEEIEAKLGRITL</sequence>
<dbReference type="NCBIfam" id="NF033849">
    <property type="entry name" value="ser_rich_anae_1"/>
    <property type="match status" value="1"/>
</dbReference>
<gene>
    <name evidence="2" type="ORF">SE15_03200</name>
</gene>
<organism evidence="2 3">
    <name type="scientific">Thermanaerothrix daxensis</name>
    <dbReference type="NCBI Taxonomy" id="869279"/>
    <lineage>
        <taxon>Bacteria</taxon>
        <taxon>Bacillati</taxon>
        <taxon>Chloroflexota</taxon>
        <taxon>Anaerolineae</taxon>
        <taxon>Anaerolineales</taxon>
        <taxon>Anaerolineaceae</taxon>
        <taxon>Thermanaerothrix</taxon>
    </lineage>
</organism>
<dbReference type="EMBL" id="LGKO01000002">
    <property type="protein sequence ID" value="KPL84185.1"/>
    <property type="molecule type" value="Genomic_DNA"/>
</dbReference>
<dbReference type="RefSeq" id="WP_054520648.1">
    <property type="nucleotide sequence ID" value="NZ_LGKO01000002.1"/>
</dbReference>
<evidence type="ECO:0000313" key="2">
    <source>
        <dbReference type="EMBL" id="KPL84185.1"/>
    </source>
</evidence>
<dbReference type="SUPFAM" id="SSF52540">
    <property type="entry name" value="P-loop containing nucleoside triphosphate hydrolases"/>
    <property type="match status" value="1"/>
</dbReference>
<keyword evidence="3" id="KW-1185">Reference proteome</keyword>
<dbReference type="Proteomes" id="UP000050544">
    <property type="component" value="Unassembled WGS sequence"/>
</dbReference>
<reference evidence="2 3" key="1">
    <citation type="submission" date="2015-07" db="EMBL/GenBank/DDBJ databases">
        <title>Whole genome sequence of Thermanaerothrix daxensis DSM 23592.</title>
        <authorList>
            <person name="Hemp J."/>
            <person name="Ward L.M."/>
            <person name="Pace L.A."/>
            <person name="Fischer W.W."/>
        </authorList>
    </citation>
    <scope>NUCLEOTIDE SEQUENCE [LARGE SCALE GENOMIC DNA]</scope>
    <source>
        <strain evidence="2 3">GNS-1</strain>
    </source>
</reference>
<feature type="region of interest" description="Disordered" evidence="1">
    <location>
        <begin position="402"/>
        <end position="470"/>
    </location>
</feature>
<dbReference type="STRING" id="869279.SE15_03200"/>
<feature type="compositionally biased region" description="Polar residues" evidence="1">
    <location>
        <begin position="283"/>
        <end position="295"/>
    </location>
</feature>
<protein>
    <recommendedName>
        <fullName evidence="4">ATP-binding protein</fullName>
    </recommendedName>
</protein>
<accession>A0A0P6XVA5</accession>
<feature type="compositionally biased region" description="Polar residues" evidence="1">
    <location>
        <begin position="440"/>
        <end position="452"/>
    </location>
</feature>
<feature type="region of interest" description="Disordered" evidence="1">
    <location>
        <begin position="319"/>
        <end position="345"/>
    </location>
</feature>
<feature type="region of interest" description="Disordered" evidence="1">
    <location>
        <begin position="270"/>
        <end position="295"/>
    </location>
</feature>
<comment type="caution">
    <text evidence="2">The sequence shown here is derived from an EMBL/GenBank/DDBJ whole genome shotgun (WGS) entry which is preliminary data.</text>
</comment>
<evidence type="ECO:0000256" key="1">
    <source>
        <dbReference type="SAM" id="MobiDB-lite"/>
    </source>
</evidence>